<gene>
    <name evidence="2" type="ORF">AVDCRST_MAG69-528</name>
</gene>
<dbReference type="EMBL" id="CADCVP010000078">
    <property type="protein sequence ID" value="CAA9477345.1"/>
    <property type="molecule type" value="Genomic_DNA"/>
</dbReference>
<dbReference type="GO" id="GO:0080019">
    <property type="term" value="F:alcohol-forming very long-chain fatty acyl-CoA reductase activity"/>
    <property type="evidence" value="ECO:0007669"/>
    <property type="project" value="InterPro"/>
</dbReference>
<sequence length="351" mass="38062">MKVFLTGATGFVGMEVLARLLERGDEVVALVRAADAEAAEGRVDDVLAKLWRDPSPYRSGVSAVVGDVTQEGLGLEGGLPEVDALIHCAASIEFSLPLEEARAINVEGTRRVLAAAEAASVGRFVHVSTAYVAGTTSGRFGEDQLDIGQEFRNTYEQTKWESEHLVRASSLDPVIARPSIVVGESGSGWTPVFNVLYWPLRAFQRGLFDEVPVLPHARVDVVPVDFVADGIVALLDSSDTGVFNLVASEEASTVTDLVELSCARFERPPPRLIDPAAGSGGAGSDHGAVYLPYFDMELIFDDSHTREQLGMRPPRFRDYFGTLMDYADLARWGKKPITREEARERALPAVS</sequence>
<dbReference type="InterPro" id="IPR036291">
    <property type="entry name" value="NAD(P)-bd_dom_sf"/>
</dbReference>
<dbReference type="InterPro" id="IPR013120">
    <property type="entry name" value="FAR_NAD-bd"/>
</dbReference>
<dbReference type="Gene3D" id="3.40.50.720">
    <property type="entry name" value="NAD(P)-binding Rossmann-like Domain"/>
    <property type="match status" value="1"/>
</dbReference>
<dbReference type="PANTHER" id="PTHR11011:SF45">
    <property type="entry name" value="FATTY ACYL-COA REDUCTASE CG8306-RELATED"/>
    <property type="match status" value="1"/>
</dbReference>
<dbReference type="PANTHER" id="PTHR11011">
    <property type="entry name" value="MALE STERILITY PROTEIN 2-RELATED"/>
    <property type="match status" value="1"/>
</dbReference>
<evidence type="ECO:0000313" key="2">
    <source>
        <dbReference type="EMBL" id="CAA9477345.1"/>
    </source>
</evidence>
<dbReference type="AlphaFoldDB" id="A0A6J4RWW4"/>
<organism evidence="2">
    <name type="scientific">uncultured Solirubrobacteraceae bacterium</name>
    <dbReference type="NCBI Taxonomy" id="1162706"/>
    <lineage>
        <taxon>Bacteria</taxon>
        <taxon>Bacillati</taxon>
        <taxon>Actinomycetota</taxon>
        <taxon>Thermoleophilia</taxon>
        <taxon>Solirubrobacterales</taxon>
        <taxon>Solirubrobacteraceae</taxon>
        <taxon>environmental samples</taxon>
    </lineage>
</organism>
<evidence type="ECO:0000259" key="1">
    <source>
        <dbReference type="Pfam" id="PF07993"/>
    </source>
</evidence>
<name>A0A6J4RWW4_9ACTN</name>
<dbReference type="GO" id="GO:0035336">
    <property type="term" value="P:long-chain fatty-acyl-CoA metabolic process"/>
    <property type="evidence" value="ECO:0007669"/>
    <property type="project" value="TreeGrafter"/>
</dbReference>
<dbReference type="CDD" id="cd05263">
    <property type="entry name" value="MupV_like_SDR_e"/>
    <property type="match status" value="1"/>
</dbReference>
<dbReference type="InterPro" id="IPR026055">
    <property type="entry name" value="FAR"/>
</dbReference>
<dbReference type="Pfam" id="PF07993">
    <property type="entry name" value="NAD_binding_4"/>
    <property type="match status" value="1"/>
</dbReference>
<dbReference type="SUPFAM" id="SSF51735">
    <property type="entry name" value="NAD(P)-binding Rossmann-fold domains"/>
    <property type="match status" value="1"/>
</dbReference>
<accession>A0A6J4RWW4</accession>
<protein>
    <recommendedName>
        <fullName evidence="1">Thioester reductase (TE) domain-containing protein</fullName>
    </recommendedName>
</protein>
<proteinExistence type="predicted"/>
<reference evidence="2" key="1">
    <citation type="submission" date="2020-02" db="EMBL/GenBank/DDBJ databases">
        <authorList>
            <person name="Meier V. D."/>
        </authorList>
    </citation>
    <scope>NUCLEOTIDE SEQUENCE</scope>
    <source>
        <strain evidence="2">AVDCRST_MAG69</strain>
    </source>
</reference>
<feature type="domain" description="Thioester reductase (TE)" evidence="1">
    <location>
        <begin position="5"/>
        <end position="230"/>
    </location>
</feature>